<feature type="region of interest" description="Disordered" evidence="1">
    <location>
        <begin position="61"/>
        <end position="90"/>
    </location>
</feature>
<evidence type="ECO:0000256" key="1">
    <source>
        <dbReference type="SAM" id="MobiDB-lite"/>
    </source>
</evidence>
<protein>
    <submittedName>
        <fullName evidence="2">Uncharacterized protein</fullName>
    </submittedName>
</protein>
<name>A0ABQ1WF10_9BACT</name>
<keyword evidence="3" id="KW-1185">Reference proteome</keyword>
<reference evidence="3" key="1">
    <citation type="journal article" date="2019" name="Int. J. Syst. Evol. Microbiol.">
        <title>The Global Catalogue of Microorganisms (GCM) 10K type strain sequencing project: providing services to taxonomists for standard genome sequencing and annotation.</title>
        <authorList>
            <consortium name="The Broad Institute Genomics Platform"/>
            <consortium name="The Broad Institute Genome Sequencing Center for Infectious Disease"/>
            <person name="Wu L."/>
            <person name="Ma J."/>
        </authorList>
    </citation>
    <scope>NUCLEOTIDE SEQUENCE [LARGE SCALE GENOMIC DNA]</scope>
    <source>
        <strain evidence="3">CGMCC 1.12990</strain>
    </source>
</reference>
<dbReference type="Proteomes" id="UP000601361">
    <property type="component" value="Unassembled WGS sequence"/>
</dbReference>
<accession>A0ABQ1WF10</accession>
<proteinExistence type="predicted"/>
<gene>
    <name evidence="2" type="ORF">GCM10011378_00050</name>
</gene>
<dbReference type="RefSeq" id="WP_188555779.1">
    <property type="nucleotide sequence ID" value="NZ_BMGS01000001.1"/>
</dbReference>
<sequence>MKKNKTKVKKNKADKKKSLFGGAAKSLKKLGKGSGLGRLSTTQKVLGGAALVAVGLGYLGKRRSSTPATPPSPEAEAAEQNLASLDGGAI</sequence>
<evidence type="ECO:0000313" key="2">
    <source>
        <dbReference type="EMBL" id="GGG27253.1"/>
    </source>
</evidence>
<evidence type="ECO:0000313" key="3">
    <source>
        <dbReference type="Proteomes" id="UP000601361"/>
    </source>
</evidence>
<dbReference type="EMBL" id="BMGS01000001">
    <property type="protein sequence ID" value="GGG27253.1"/>
    <property type="molecule type" value="Genomic_DNA"/>
</dbReference>
<comment type="caution">
    <text evidence="2">The sequence shown here is derived from an EMBL/GenBank/DDBJ whole genome shotgun (WGS) entry which is preliminary data.</text>
</comment>
<organism evidence="2 3">
    <name type="scientific">Hymenobacter glacieicola</name>
    <dbReference type="NCBI Taxonomy" id="1562124"/>
    <lineage>
        <taxon>Bacteria</taxon>
        <taxon>Pseudomonadati</taxon>
        <taxon>Bacteroidota</taxon>
        <taxon>Cytophagia</taxon>
        <taxon>Cytophagales</taxon>
        <taxon>Hymenobacteraceae</taxon>
        <taxon>Hymenobacter</taxon>
    </lineage>
</organism>